<dbReference type="InterPro" id="IPR026341">
    <property type="entry name" value="T9SS_type_B"/>
</dbReference>
<dbReference type="NCBIfam" id="TIGR04131">
    <property type="entry name" value="Bac_Flav_CTERM"/>
    <property type="match status" value="1"/>
</dbReference>
<protein>
    <submittedName>
        <fullName evidence="3">Gliding motility-associated-like protein</fullName>
    </submittedName>
</protein>
<evidence type="ECO:0000256" key="2">
    <source>
        <dbReference type="SAM" id="SignalP"/>
    </source>
</evidence>
<comment type="caution">
    <text evidence="3">The sequence shown here is derived from an EMBL/GenBank/DDBJ whole genome shotgun (WGS) entry which is preliminary data.</text>
</comment>
<accession>A0ABU1TU67</accession>
<feature type="signal peptide" evidence="2">
    <location>
        <begin position="1"/>
        <end position="26"/>
    </location>
</feature>
<evidence type="ECO:0000256" key="1">
    <source>
        <dbReference type="ARBA" id="ARBA00022729"/>
    </source>
</evidence>
<dbReference type="Proteomes" id="UP001255185">
    <property type="component" value="Unassembled WGS sequence"/>
</dbReference>
<dbReference type="RefSeq" id="WP_310028472.1">
    <property type="nucleotide sequence ID" value="NZ_JAVDVI010000020.1"/>
</dbReference>
<dbReference type="InterPro" id="IPR013783">
    <property type="entry name" value="Ig-like_fold"/>
</dbReference>
<keyword evidence="1 2" id="KW-0732">Signal</keyword>
<evidence type="ECO:0000313" key="3">
    <source>
        <dbReference type="EMBL" id="MDR6969424.1"/>
    </source>
</evidence>
<name>A0ABU1TU67_9FLAO</name>
<reference evidence="3 4" key="1">
    <citation type="submission" date="2023-07" db="EMBL/GenBank/DDBJ databases">
        <title>Sorghum-associated microbial communities from plants grown in Nebraska, USA.</title>
        <authorList>
            <person name="Schachtman D."/>
        </authorList>
    </citation>
    <scope>NUCLEOTIDE SEQUENCE [LARGE SCALE GENOMIC DNA]</scope>
    <source>
        <strain evidence="3 4">3773</strain>
    </source>
</reference>
<dbReference type="PROSITE" id="PS51257">
    <property type="entry name" value="PROKAR_LIPOPROTEIN"/>
    <property type="match status" value="1"/>
</dbReference>
<dbReference type="Gene3D" id="2.60.40.1220">
    <property type="match status" value="4"/>
</dbReference>
<dbReference type="Pfam" id="PF13585">
    <property type="entry name" value="CHU_C"/>
    <property type="match status" value="1"/>
</dbReference>
<dbReference type="EMBL" id="JAVDVI010000020">
    <property type="protein sequence ID" value="MDR6969424.1"/>
    <property type="molecule type" value="Genomic_DNA"/>
</dbReference>
<dbReference type="InterPro" id="IPR014755">
    <property type="entry name" value="Cu-Rt/internalin_Ig-like"/>
</dbReference>
<keyword evidence="4" id="KW-1185">Reference proteome</keyword>
<sequence length="944" mass="98081">MKSKFTINPIVVLLFLVFFSCQKSFSQSPQCPQVESILVAACSPTTNTEGYNEMVRFRVGSNAINVSAINVTWATVANAWQGLIQNSTTQAKVATLNAAIDLAGGCGNLIEPTNGVLPANASVILVTSYLMNTTSNSFGALNENTYIIFQNNPDETDGHFGNYNATPALRTLIMSFGGGCNDTVTYQRASLSNAMGDTVLFTTAGVPTYVNYGCSAPTQPFSVDAGPATLAPCAGTTINLAGTAQGQQSVSWTAASGTFSNSTNLSSTYTVPANAAGQVITLTLTATNTCGATITDTITLTVGNSVTPTFNLPTTLCNGATAPALPPTSTNGITGTWSPTAISNTANGTYVFTPATGQCATAFTLSVIVGTTTTPTFNLPTAICSGTTAPALPTTSTNGITGTWSPAVINNTTNGSYTFTPTAGQCSVPFTLNVVISNSITPIFTIANTICSGSTAPSLPTTSNNGLTGTWSPAVISNTANGAYVFTPTAGQCGVPFTLNVTVTTTVAPTFAISNNFCNGSVVPVLPTTSNNGITGTWSPTAINNTTNGNYIFTPTTGQCASTFTLNVTVSPIATPTFNISNTLCSGTTAPLLPATSANGITGTWSPAIISNTTDGSYVFTPNAGQCSSSFTLNVTVTNSISPTFTITDTFCNGTTAPVLPATSNNGIIGTWSPSVISNTTSGAYLFTPNAGQCGENFTLNVTVTPTETPDFATTLTICNGQTVPALATTSPNGITGSWSPSSIDNTANGTYVFTPNAGQCAISLTLQVMLSTFEIDFDQKCVEGEFIVTALPLNDSFDPNTANYLWKNSQGITVGTNEETLNITDLMNVTTITFPATYTVTVSNTAGCSTTENVIIYGAFCTIPKGISPNNDNSNDSFDLTGLGVDDIKIYNRYGTEVFHQRNYTNQWKGQTDKGDELPTATYFYVIKKNTGESVTGWVYINR</sequence>
<organism evidence="3 4">
    <name type="scientific">Flavobacterium arsenatis</name>
    <dbReference type="NCBI Taxonomy" id="1484332"/>
    <lineage>
        <taxon>Bacteria</taxon>
        <taxon>Pseudomonadati</taxon>
        <taxon>Bacteroidota</taxon>
        <taxon>Flavobacteriia</taxon>
        <taxon>Flavobacteriales</taxon>
        <taxon>Flavobacteriaceae</taxon>
        <taxon>Flavobacterium</taxon>
    </lineage>
</organism>
<dbReference type="Gene3D" id="2.60.40.10">
    <property type="entry name" value="Immunoglobulins"/>
    <property type="match status" value="1"/>
</dbReference>
<evidence type="ECO:0000313" key="4">
    <source>
        <dbReference type="Proteomes" id="UP001255185"/>
    </source>
</evidence>
<feature type="chain" id="PRO_5046628668" evidence="2">
    <location>
        <begin position="27"/>
        <end position="944"/>
    </location>
</feature>
<proteinExistence type="predicted"/>
<gene>
    <name evidence="3" type="ORF">J2X31_003455</name>
</gene>